<dbReference type="Proteomes" id="UP000006103">
    <property type="component" value="Unassembled WGS sequence"/>
</dbReference>
<evidence type="ECO:0000313" key="1">
    <source>
        <dbReference type="EMBL" id="EED29022.1"/>
    </source>
</evidence>
<dbReference type="EMBL" id="ABJV02000002">
    <property type="protein sequence ID" value="EED29022.1"/>
    <property type="molecule type" value="Genomic_DNA"/>
</dbReference>
<reference evidence="1 2" key="1">
    <citation type="journal article" date="2011" name="J. Bacteriol.">
        <title>Whole-genome sequences of two Borrelia afzelii and two Borrelia garinii Lyme disease agent isolates.</title>
        <authorList>
            <person name="Casjens S.R."/>
            <person name="Mongodin E.F."/>
            <person name="Qiu W.-G."/>
            <person name="Dunn J.J."/>
            <person name="Luft B.J."/>
            <person name="Fraser-Liggett C.M."/>
            <person name="Schutzer S.E."/>
        </authorList>
    </citation>
    <scope>NUCLEOTIDE SEQUENCE [LARGE SCALE GENOMIC DNA]</scope>
    <source>
        <strain evidence="1 2">PBr</strain>
    </source>
</reference>
<evidence type="ECO:0000313" key="2">
    <source>
        <dbReference type="Proteomes" id="UP000006103"/>
    </source>
</evidence>
<dbReference type="RefSeq" id="WP_004791728.1">
    <property type="nucleotide sequence ID" value="NZ_ABJV02000002.1"/>
</dbReference>
<proteinExistence type="predicted"/>
<name>B7XSP6_BORGR</name>
<sequence length="48" mass="5471">MYVSLIANTIDFDKINCINFKMLADLIKNAELLVLEFAKYSGFKLGKI</sequence>
<keyword evidence="2" id="KW-1185">Reference proteome</keyword>
<organism evidence="1 2">
    <name type="scientific">Borreliella garinii PBr</name>
    <dbReference type="NCBI Taxonomy" id="498743"/>
    <lineage>
        <taxon>Bacteria</taxon>
        <taxon>Pseudomonadati</taxon>
        <taxon>Spirochaetota</taxon>
        <taxon>Spirochaetia</taxon>
        <taxon>Spirochaetales</taxon>
        <taxon>Borreliaceae</taxon>
        <taxon>Borreliella</taxon>
    </lineage>
</organism>
<dbReference type="AlphaFoldDB" id="B7XSP6"/>
<comment type="caution">
    <text evidence="1">The sequence shown here is derived from an EMBL/GenBank/DDBJ whole genome shotgun (WGS) entry which is preliminary data.</text>
</comment>
<accession>B7XSP6</accession>
<gene>
    <name evidence="1" type="ORF">BGAPBR_0228</name>
</gene>
<protein>
    <submittedName>
        <fullName evidence="1">Uncharacterized protein</fullName>
    </submittedName>
</protein>